<organism evidence="3 4">
    <name type="scientific">Gelidibacter salicanalis</name>
    <dbReference type="NCBI Taxonomy" id="291193"/>
    <lineage>
        <taxon>Bacteria</taxon>
        <taxon>Pseudomonadati</taxon>
        <taxon>Bacteroidota</taxon>
        <taxon>Flavobacteriia</taxon>
        <taxon>Flavobacteriales</taxon>
        <taxon>Flavobacteriaceae</taxon>
        <taxon>Gelidibacter</taxon>
    </lineage>
</organism>
<evidence type="ECO:0000256" key="1">
    <source>
        <dbReference type="SAM" id="Coils"/>
    </source>
</evidence>
<reference evidence="3 4" key="1">
    <citation type="submission" date="2020-09" db="EMBL/GenBank/DDBJ databases">
        <title>Draft genome of Gelidibacter salicanalis PAMC21136.</title>
        <authorList>
            <person name="Park H."/>
        </authorList>
    </citation>
    <scope>NUCLEOTIDE SEQUENCE [LARGE SCALE GENOMIC DNA]</scope>
    <source>
        <strain evidence="3 4">PAMC21136</strain>
    </source>
</reference>
<keyword evidence="2" id="KW-0472">Membrane</keyword>
<keyword evidence="2" id="KW-0812">Transmembrane</keyword>
<dbReference type="AlphaFoldDB" id="A0A934KS71"/>
<feature type="coiled-coil region" evidence="1">
    <location>
        <begin position="57"/>
        <end position="92"/>
    </location>
</feature>
<accession>A0A934KS71</accession>
<gene>
    <name evidence="3" type="ORF">JEM65_19600</name>
</gene>
<evidence type="ECO:0000256" key="2">
    <source>
        <dbReference type="SAM" id="Phobius"/>
    </source>
</evidence>
<dbReference type="EMBL" id="JAEHJZ010000056">
    <property type="protein sequence ID" value="MBJ7882844.1"/>
    <property type="molecule type" value="Genomic_DNA"/>
</dbReference>
<protein>
    <submittedName>
        <fullName evidence="3">YtxH domain-containing protein</fullName>
    </submittedName>
</protein>
<evidence type="ECO:0000313" key="3">
    <source>
        <dbReference type="EMBL" id="MBJ7882844.1"/>
    </source>
</evidence>
<proteinExistence type="predicted"/>
<sequence>MKNQQGTGKGLLALLGLGAGLFAWWKYKNLSPQKKEELHSKVNEVGQKVKDKYNEVESSVKTQLDDIKNNVQDVKREAVQDVKREANELANKQ</sequence>
<dbReference type="Gene3D" id="1.20.120.20">
    <property type="entry name" value="Apolipoprotein"/>
    <property type="match status" value="1"/>
</dbReference>
<keyword evidence="2" id="KW-1133">Transmembrane helix</keyword>
<comment type="caution">
    <text evidence="3">The sequence shown here is derived from an EMBL/GenBank/DDBJ whole genome shotgun (WGS) entry which is preliminary data.</text>
</comment>
<evidence type="ECO:0000313" key="4">
    <source>
        <dbReference type="Proteomes" id="UP000662373"/>
    </source>
</evidence>
<dbReference type="Proteomes" id="UP000662373">
    <property type="component" value="Unassembled WGS sequence"/>
</dbReference>
<feature type="transmembrane region" description="Helical" evidence="2">
    <location>
        <begin position="6"/>
        <end position="25"/>
    </location>
</feature>
<keyword evidence="4" id="KW-1185">Reference proteome</keyword>
<name>A0A934KS71_9FLAO</name>
<dbReference type="RefSeq" id="WP_199603219.1">
    <property type="nucleotide sequence ID" value="NZ_JAEHJZ010000056.1"/>
</dbReference>
<keyword evidence="1" id="KW-0175">Coiled coil</keyword>